<name>A0A2H9ZRS3_9ASPA</name>
<dbReference type="AlphaFoldDB" id="A0A2H9ZRS3"/>
<keyword evidence="2" id="KW-1185">Reference proteome</keyword>
<dbReference type="Gene3D" id="3.60.10.10">
    <property type="entry name" value="Endonuclease/exonuclease/phosphatase"/>
    <property type="match status" value="1"/>
</dbReference>
<evidence type="ECO:0008006" key="3">
    <source>
        <dbReference type="Google" id="ProtNLM"/>
    </source>
</evidence>
<dbReference type="InterPro" id="IPR036691">
    <property type="entry name" value="Endo/exonu/phosph_ase_sf"/>
</dbReference>
<dbReference type="Proteomes" id="UP000236161">
    <property type="component" value="Unassembled WGS sequence"/>
</dbReference>
<evidence type="ECO:0000313" key="1">
    <source>
        <dbReference type="EMBL" id="PKA45993.1"/>
    </source>
</evidence>
<organism evidence="1 2">
    <name type="scientific">Apostasia shenzhenica</name>
    <dbReference type="NCBI Taxonomy" id="1088818"/>
    <lineage>
        <taxon>Eukaryota</taxon>
        <taxon>Viridiplantae</taxon>
        <taxon>Streptophyta</taxon>
        <taxon>Embryophyta</taxon>
        <taxon>Tracheophyta</taxon>
        <taxon>Spermatophyta</taxon>
        <taxon>Magnoliopsida</taxon>
        <taxon>Liliopsida</taxon>
        <taxon>Asparagales</taxon>
        <taxon>Orchidaceae</taxon>
        <taxon>Apostasioideae</taxon>
        <taxon>Apostasia</taxon>
    </lineage>
</organism>
<dbReference type="PANTHER" id="PTHR33710:SF71">
    <property type="entry name" value="ENDONUCLEASE_EXONUCLEASE_PHOSPHATASE DOMAIN-CONTAINING PROTEIN"/>
    <property type="match status" value="1"/>
</dbReference>
<proteinExistence type="predicted"/>
<protein>
    <recommendedName>
        <fullName evidence="3">Endonuclease/exonuclease/phosphatase domain-containing protein</fullName>
    </recommendedName>
</protein>
<dbReference type="SUPFAM" id="SSF56219">
    <property type="entry name" value="DNase I-like"/>
    <property type="match status" value="1"/>
</dbReference>
<dbReference type="PANTHER" id="PTHR33710">
    <property type="entry name" value="BNAC02G09200D PROTEIN"/>
    <property type="match status" value="1"/>
</dbReference>
<gene>
    <name evidence="1" type="ORF">AXF42_Ash019754</name>
</gene>
<reference evidence="1 2" key="1">
    <citation type="journal article" date="2017" name="Nature">
        <title>The Apostasia genome and the evolution of orchids.</title>
        <authorList>
            <person name="Zhang G.Q."/>
            <person name="Liu K.W."/>
            <person name="Li Z."/>
            <person name="Lohaus R."/>
            <person name="Hsiao Y.Y."/>
            <person name="Niu S.C."/>
            <person name="Wang J.Y."/>
            <person name="Lin Y.C."/>
            <person name="Xu Q."/>
            <person name="Chen L.J."/>
            <person name="Yoshida K."/>
            <person name="Fujiwara S."/>
            <person name="Wang Z.W."/>
            <person name="Zhang Y.Q."/>
            <person name="Mitsuda N."/>
            <person name="Wang M."/>
            <person name="Liu G.H."/>
            <person name="Pecoraro L."/>
            <person name="Huang H.X."/>
            <person name="Xiao X.J."/>
            <person name="Lin M."/>
            <person name="Wu X.Y."/>
            <person name="Wu W.L."/>
            <person name="Chen Y.Y."/>
            <person name="Chang S.B."/>
            <person name="Sakamoto S."/>
            <person name="Ohme-Takagi M."/>
            <person name="Yagi M."/>
            <person name="Zeng S.J."/>
            <person name="Shen C.Y."/>
            <person name="Yeh C.M."/>
            <person name="Luo Y.B."/>
            <person name="Tsai W.C."/>
            <person name="Van de Peer Y."/>
            <person name="Liu Z.J."/>
        </authorList>
    </citation>
    <scope>NUCLEOTIDE SEQUENCE [LARGE SCALE GENOMIC DNA]</scope>
    <source>
        <strain evidence="2">cv. Shenzhen</strain>
        <tissue evidence="1">Stem</tissue>
    </source>
</reference>
<sequence>MEHLCGTVSGQIRWHYCVLAQPHHQAPCHSLHQASCCCLGYCYGSTYLAHCAVYADKDYIKRRIIWDSISLLLDVEIPAIVGGNFNYILSQDNQRGGKPFTPTEVHNEFVSFLANNDLHDGWNGRQHYSWCKNKKGKARMWVRLDRVCFNSAALSALPGSAVTHLTRIGSDHCPLLVQGRKLSLNRRATS</sequence>
<accession>A0A2H9ZRS3</accession>
<evidence type="ECO:0000313" key="2">
    <source>
        <dbReference type="Proteomes" id="UP000236161"/>
    </source>
</evidence>
<dbReference type="OrthoDB" id="756438at2759"/>
<dbReference type="EMBL" id="KZ454627">
    <property type="protein sequence ID" value="PKA45993.1"/>
    <property type="molecule type" value="Genomic_DNA"/>
</dbReference>